<dbReference type="PANTHER" id="PTHR12697:SF5">
    <property type="entry name" value="DEOXYHYPUSINE HYDROXYLASE"/>
    <property type="match status" value="1"/>
</dbReference>
<dbReference type="PANTHER" id="PTHR12697">
    <property type="entry name" value="PBS LYASE HEAT-LIKE PROTEIN"/>
    <property type="match status" value="1"/>
</dbReference>
<evidence type="ECO:0000256" key="1">
    <source>
        <dbReference type="SAM" id="Phobius"/>
    </source>
</evidence>
<evidence type="ECO:0000313" key="3">
    <source>
        <dbReference type="Proteomes" id="UP001251524"/>
    </source>
</evidence>
<keyword evidence="1" id="KW-1133">Transmembrane helix</keyword>
<proteinExistence type="predicted"/>
<dbReference type="InterPro" id="IPR011989">
    <property type="entry name" value="ARM-like"/>
</dbReference>
<keyword evidence="1" id="KW-0472">Membrane</keyword>
<dbReference type="Pfam" id="PF13646">
    <property type="entry name" value="HEAT_2"/>
    <property type="match status" value="2"/>
</dbReference>
<gene>
    <name evidence="2" type="ORF">J2X06_002817</name>
</gene>
<dbReference type="InterPro" id="IPR016024">
    <property type="entry name" value="ARM-type_fold"/>
</dbReference>
<protein>
    <recommendedName>
        <fullName evidence="4">HEAT repeat domain-containing protein</fullName>
    </recommendedName>
</protein>
<dbReference type="SUPFAM" id="SSF48371">
    <property type="entry name" value="ARM repeat"/>
    <property type="match status" value="1"/>
</dbReference>
<dbReference type="RefSeq" id="WP_310063387.1">
    <property type="nucleotide sequence ID" value="NZ_JAVDVY010000002.1"/>
</dbReference>
<feature type="transmembrane region" description="Helical" evidence="1">
    <location>
        <begin position="6"/>
        <end position="30"/>
    </location>
</feature>
<dbReference type="Gene3D" id="1.25.10.10">
    <property type="entry name" value="Leucine-rich Repeat Variant"/>
    <property type="match status" value="2"/>
</dbReference>
<accession>A0ABU1WDC7</accession>
<reference evidence="2 3" key="1">
    <citation type="submission" date="2023-07" db="EMBL/GenBank/DDBJ databases">
        <title>Sorghum-associated microbial communities from plants grown in Nebraska, USA.</title>
        <authorList>
            <person name="Schachtman D."/>
        </authorList>
    </citation>
    <scope>NUCLEOTIDE SEQUENCE [LARGE SCALE GENOMIC DNA]</scope>
    <source>
        <strain evidence="2 3">BE198</strain>
    </source>
</reference>
<keyword evidence="3" id="KW-1185">Reference proteome</keyword>
<comment type="caution">
    <text evidence="2">The sequence shown here is derived from an EMBL/GenBank/DDBJ whole genome shotgun (WGS) entry which is preliminary data.</text>
</comment>
<sequence length="350" mass="39090">MDASPKLVFVFWLGVVVVIMTVFMLGVILVMRQRMLRKERNHVRASMLWAKVLGAAMRGDTAPAPALRKRDVSGFIDAWNRLHGELREQESTGMARIAHEVGLERQLYGLIDHGGFHSRLMAIIALGYMRSRAHFDRIARFLDDRSPIVSLCAARALMQIDSAQAVSMFVPHIVSRSDWSQGSVAEILKVGEPGTVAKELGAVALQANAEVAPRLIRFLAGVNPDQAAPVIRKILADPPDDHLISTCLQVMAHADDLPLVRPLLTHPRWHVRMQAASALGRIGEPSDEYLLMPLLTDEQWWVRYRAAKALTKLPSIGEKEVMRIRHAQTDRFACDILDQVMAEQKIGVQQ</sequence>
<evidence type="ECO:0008006" key="4">
    <source>
        <dbReference type="Google" id="ProtNLM"/>
    </source>
</evidence>
<name>A0ABU1WDC7_9GAMM</name>
<evidence type="ECO:0000313" key="2">
    <source>
        <dbReference type="EMBL" id="MDR7135608.1"/>
    </source>
</evidence>
<dbReference type="EMBL" id="JAVDVY010000002">
    <property type="protein sequence ID" value="MDR7135608.1"/>
    <property type="molecule type" value="Genomic_DNA"/>
</dbReference>
<dbReference type="Proteomes" id="UP001251524">
    <property type="component" value="Unassembled WGS sequence"/>
</dbReference>
<keyword evidence="1" id="KW-0812">Transmembrane</keyword>
<organism evidence="2 3">
    <name type="scientific">Lysobacter niastensis</name>
    <dbReference type="NCBI Taxonomy" id="380629"/>
    <lineage>
        <taxon>Bacteria</taxon>
        <taxon>Pseudomonadati</taxon>
        <taxon>Pseudomonadota</taxon>
        <taxon>Gammaproteobacteria</taxon>
        <taxon>Lysobacterales</taxon>
        <taxon>Lysobacteraceae</taxon>
        <taxon>Lysobacter</taxon>
    </lineage>
</organism>